<gene>
    <name evidence="3" type="ORF">JQ619_05800</name>
</gene>
<organism evidence="3 4">
    <name type="scientific">Bradyrhizobium denitrificans</name>
    <dbReference type="NCBI Taxonomy" id="2734912"/>
    <lineage>
        <taxon>Bacteria</taxon>
        <taxon>Pseudomonadati</taxon>
        <taxon>Pseudomonadota</taxon>
        <taxon>Alphaproteobacteria</taxon>
        <taxon>Hyphomicrobiales</taxon>
        <taxon>Nitrobacteraceae</taxon>
        <taxon>Bradyrhizobium</taxon>
    </lineage>
</organism>
<proteinExistence type="predicted"/>
<evidence type="ECO:0000313" key="3">
    <source>
        <dbReference type="EMBL" id="MBR1135269.1"/>
    </source>
</evidence>
<evidence type="ECO:0000256" key="1">
    <source>
        <dbReference type="SAM" id="MobiDB-lite"/>
    </source>
</evidence>
<accession>A0ABS5G1W9</accession>
<dbReference type="InterPro" id="IPR012899">
    <property type="entry name" value="LTXXQ"/>
</dbReference>
<feature type="signal peptide" evidence="2">
    <location>
        <begin position="1"/>
        <end position="18"/>
    </location>
</feature>
<name>A0ABS5G1W9_9BRAD</name>
<dbReference type="RefSeq" id="WP_172238823.1">
    <property type="nucleotide sequence ID" value="NZ_JABFDP010000020.1"/>
</dbReference>
<keyword evidence="2" id="KW-0732">Signal</keyword>
<keyword evidence="4" id="KW-1185">Reference proteome</keyword>
<feature type="region of interest" description="Disordered" evidence="1">
    <location>
        <begin position="41"/>
        <end position="69"/>
    </location>
</feature>
<reference evidence="4" key="1">
    <citation type="journal article" date="2021" name="ISME J.">
        <title>Evolutionary origin and ecological implication of a unique nif island in free-living Bradyrhizobium lineages.</title>
        <authorList>
            <person name="Tao J."/>
        </authorList>
    </citation>
    <scope>NUCLEOTIDE SEQUENCE [LARGE SCALE GENOMIC DNA]</scope>
    <source>
        <strain evidence="4">SZCCT0094</strain>
    </source>
</reference>
<feature type="chain" id="PRO_5045639458" evidence="2">
    <location>
        <begin position="19"/>
        <end position="219"/>
    </location>
</feature>
<evidence type="ECO:0000256" key="2">
    <source>
        <dbReference type="SAM" id="SignalP"/>
    </source>
</evidence>
<sequence length="219" mass="24191">MSTFRTLLGLASALAILAAPHAGNSANGQTPSRLLLAMDDMKPMQPDPMGKPGSMNPPAGQPQKAGQDRMMMDDRMKPPAQMQENGMMTMMEKMMRSHMGSMPGMGATSGTTDVTERIEGRIAFLKAEMQITDKQMADWNALADSLRSGRQHLVDARKLLVMDDKTNSADRIEHYERHLAERLEAVRSARTAFTRLYPTLNEAQKQTADTILLPLIATF</sequence>
<comment type="caution">
    <text evidence="3">The sequence shown here is derived from an EMBL/GenBank/DDBJ whole genome shotgun (WGS) entry which is preliminary data.</text>
</comment>
<protein>
    <submittedName>
        <fullName evidence="3">Spy/CpxP family protein refolding chaperone</fullName>
    </submittedName>
</protein>
<dbReference type="Pfam" id="PF07813">
    <property type="entry name" value="LTXXQ"/>
    <property type="match status" value="1"/>
</dbReference>
<dbReference type="Proteomes" id="UP001314635">
    <property type="component" value="Unassembled WGS sequence"/>
</dbReference>
<dbReference type="EMBL" id="JAFCLK010000004">
    <property type="protein sequence ID" value="MBR1135269.1"/>
    <property type="molecule type" value="Genomic_DNA"/>
</dbReference>
<feature type="compositionally biased region" description="Low complexity" evidence="1">
    <location>
        <begin position="43"/>
        <end position="53"/>
    </location>
</feature>
<evidence type="ECO:0000313" key="4">
    <source>
        <dbReference type="Proteomes" id="UP001314635"/>
    </source>
</evidence>